<reference evidence="2 3" key="1">
    <citation type="submission" date="2017-01" db="EMBL/GenBank/DDBJ databases">
        <title>Genome sequencing of Rhodoferax fermentans JCM 7819.</title>
        <authorList>
            <person name="Kim Y.J."/>
            <person name="Farh M.E.-A."/>
            <person name="Yang D.-C."/>
        </authorList>
    </citation>
    <scope>NUCLEOTIDE SEQUENCE [LARGE SCALE GENOMIC DNA]</scope>
    <source>
        <strain evidence="2 3">JCM 7819</strain>
    </source>
</reference>
<dbReference type="InterPro" id="IPR011991">
    <property type="entry name" value="ArsR-like_HTH"/>
</dbReference>
<evidence type="ECO:0000259" key="1">
    <source>
        <dbReference type="Pfam" id="PF01022"/>
    </source>
</evidence>
<gene>
    <name evidence="2" type="ORF">RF819_02055</name>
</gene>
<comment type="caution">
    <text evidence="2">The sequence shown here is derived from an EMBL/GenBank/DDBJ whole genome shotgun (WGS) entry which is preliminary data.</text>
</comment>
<evidence type="ECO:0000313" key="3">
    <source>
        <dbReference type="Proteomes" id="UP000190750"/>
    </source>
</evidence>
<evidence type="ECO:0000313" key="2">
    <source>
        <dbReference type="EMBL" id="OOV08845.1"/>
    </source>
</evidence>
<dbReference type="InterPro" id="IPR027417">
    <property type="entry name" value="P-loop_NTPase"/>
</dbReference>
<dbReference type="Proteomes" id="UP000190750">
    <property type="component" value="Unassembled WGS sequence"/>
</dbReference>
<name>A0A1T1AXZ3_RHOFE</name>
<dbReference type="SUPFAM" id="SSF52540">
    <property type="entry name" value="P-loop containing nucleoside triphosphate hydrolases"/>
    <property type="match status" value="1"/>
</dbReference>
<sequence length="297" mass="32899">MDVHVLAQMKFKMRDVILDPWLHSQDLCMVFAARGIGKTHFALSVAYAVATGGAFAKWSAPKARKVLYLDGELPGGVMQQRLLMHCPDVEPEPGYLRVFTPDLLPEGRLMPDVSTLEGQAAIDHMIQDAEVVFVDNLSCWARSGRENEAESWLPIADWILSLRRRGIAVVMVHHAGKGGQQRGTSKREDLLDVVIGLSRPKDYDPTQGAVFVSEFTKSRALTGDAVESLELQLGGTDDRATWTYRTVEASTYDRVVALAKEGLSQSEIANELELNKSNVSRHMRKARELGDVQPEGK</sequence>
<keyword evidence="3" id="KW-1185">Reference proteome</keyword>
<dbReference type="AlphaFoldDB" id="A0A1T1AXZ3"/>
<protein>
    <recommendedName>
        <fullName evidence="1">HTH arsR-type domain-containing protein</fullName>
    </recommendedName>
</protein>
<dbReference type="SUPFAM" id="SSF46689">
    <property type="entry name" value="Homeodomain-like"/>
    <property type="match status" value="1"/>
</dbReference>
<dbReference type="CDD" id="cd00090">
    <property type="entry name" value="HTH_ARSR"/>
    <property type="match status" value="1"/>
</dbReference>
<accession>A0A1T1AXZ3</accession>
<feature type="domain" description="HTH arsR-type" evidence="1">
    <location>
        <begin position="257"/>
        <end position="290"/>
    </location>
</feature>
<dbReference type="Pfam" id="PF01022">
    <property type="entry name" value="HTH_5"/>
    <property type="match status" value="1"/>
</dbReference>
<proteinExistence type="predicted"/>
<dbReference type="STRING" id="28066.RF819_02055"/>
<dbReference type="Pfam" id="PF13481">
    <property type="entry name" value="AAA_25"/>
    <property type="match status" value="1"/>
</dbReference>
<dbReference type="EMBL" id="MTJN01000002">
    <property type="protein sequence ID" value="OOV08845.1"/>
    <property type="molecule type" value="Genomic_DNA"/>
</dbReference>
<dbReference type="GO" id="GO:0003700">
    <property type="term" value="F:DNA-binding transcription factor activity"/>
    <property type="evidence" value="ECO:0007669"/>
    <property type="project" value="InterPro"/>
</dbReference>
<organism evidence="2 3">
    <name type="scientific">Rhodoferax fermentans</name>
    <dbReference type="NCBI Taxonomy" id="28066"/>
    <lineage>
        <taxon>Bacteria</taxon>
        <taxon>Pseudomonadati</taxon>
        <taxon>Pseudomonadota</taxon>
        <taxon>Betaproteobacteria</taxon>
        <taxon>Burkholderiales</taxon>
        <taxon>Comamonadaceae</taxon>
        <taxon>Rhodoferax</taxon>
    </lineage>
</organism>
<dbReference type="Gene3D" id="3.40.50.300">
    <property type="entry name" value="P-loop containing nucleotide triphosphate hydrolases"/>
    <property type="match status" value="1"/>
</dbReference>
<dbReference type="Gene3D" id="1.10.10.60">
    <property type="entry name" value="Homeodomain-like"/>
    <property type="match status" value="1"/>
</dbReference>
<dbReference type="InterPro" id="IPR001845">
    <property type="entry name" value="HTH_ArsR_DNA-bd_dom"/>
</dbReference>
<dbReference type="InterPro" id="IPR009057">
    <property type="entry name" value="Homeodomain-like_sf"/>
</dbReference>